<evidence type="ECO:0000313" key="1">
    <source>
        <dbReference type="Proteomes" id="UP000035680"/>
    </source>
</evidence>
<name>A0A0K0FXL6_STRVS</name>
<evidence type="ECO:0000313" key="2">
    <source>
        <dbReference type="WBParaSite" id="SVE_1719200.1"/>
    </source>
</evidence>
<reference evidence="2" key="2">
    <citation type="submission" date="2015-08" db="UniProtKB">
        <authorList>
            <consortium name="WormBaseParasite"/>
        </authorList>
    </citation>
    <scope>IDENTIFICATION</scope>
</reference>
<reference evidence="1" key="1">
    <citation type="submission" date="2014-07" db="EMBL/GenBank/DDBJ databases">
        <authorList>
            <person name="Martin A.A"/>
            <person name="De Silva N."/>
        </authorList>
    </citation>
    <scope>NUCLEOTIDE SEQUENCE</scope>
</reference>
<sequence length="309" mass="35622">MTISDVKNIFRAFNSGSSVHKGVKPDSCTYMVDLTFDLELALAFSRYFVDDTDFGATEVLRMPSCTDFQSSNNIRMFSIETITTSHLKRTLTLSNYEPFEDRQYFFKNMTVNVIKKSVISYLERKKESDVYFNIYRSVLRDIFRHTRRTTKKKLADEEEAKKIFEDKESMKSFSRCSAYDAKDVLAVLELLLASYTENAVIEAIGVSMDFYEKGYELLQKRSKGIFPDADSEISQKFCVVDKTTDFFNTYSCKENEALPTDCDMDEPLLKKTKTLHDEINVDGEDISLLNKAFRGSFVLNISIKILIDK</sequence>
<keyword evidence="1" id="KW-1185">Reference proteome</keyword>
<proteinExistence type="predicted"/>
<dbReference type="AlphaFoldDB" id="A0A0K0FXL6"/>
<accession>A0A0K0FXL6</accession>
<protein>
    <submittedName>
        <fullName evidence="2">Sin3a_C domain-containing protein</fullName>
    </submittedName>
</protein>
<dbReference type="Proteomes" id="UP000035680">
    <property type="component" value="Unassembled WGS sequence"/>
</dbReference>
<organism evidence="1 2">
    <name type="scientific">Strongyloides venezuelensis</name>
    <name type="common">Threadworm</name>
    <dbReference type="NCBI Taxonomy" id="75913"/>
    <lineage>
        <taxon>Eukaryota</taxon>
        <taxon>Metazoa</taxon>
        <taxon>Ecdysozoa</taxon>
        <taxon>Nematoda</taxon>
        <taxon>Chromadorea</taxon>
        <taxon>Rhabditida</taxon>
        <taxon>Tylenchina</taxon>
        <taxon>Panagrolaimomorpha</taxon>
        <taxon>Strongyloidoidea</taxon>
        <taxon>Strongyloididae</taxon>
        <taxon>Strongyloides</taxon>
    </lineage>
</organism>
<dbReference type="WBParaSite" id="SVE_1719200.1">
    <property type="protein sequence ID" value="SVE_1719200.1"/>
    <property type="gene ID" value="SVE_1719200"/>
</dbReference>